<accession>A0A024TE60</accession>
<name>A0A024TE60_9STRA</name>
<dbReference type="VEuPathDB" id="FungiDB:H310_13296"/>
<dbReference type="InterPro" id="IPR006671">
    <property type="entry name" value="Cyclin_N"/>
</dbReference>
<dbReference type="eggNOG" id="KOG0834">
    <property type="taxonomic scope" value="Eukaryota"/>
</dbReference>
<feature type="domain" description="Cyclin-like" evidence="2">
    <location>
        <begin position="26"/>
        <end position="126"/>
    </location>
</feature>
<dbReference type="InterPro" id="IPR036915">
    <property type="entry name" value="Cyclin-like_sf"/>
</dbReference>
<sequence>MAMPLMEHSLPPTSTSVVPTQHVSSSFIADCSARLHLGHVATTTAMVLAHRYYGTHKTPHSFPQHQVIGAACIFLATKITEKPRKLRDVMNVVHCASLNVNSPMPTGPEYTAFKERLLDAEQNVLRAIRFDMDVALPYQHLLNYTKILGYACMTAGAVHHGSLHDSQVVAARRSDRAHSCKRSLLQSSCSRVHPACHRCSVHIPRHGPLADFPRAHAVVAPFRHERRRYRRSPSTIRRDIRSDPSFFRRCRASANFMTFVTICPSPAPARSTLQA</sequence>
<protein>
    <recommendedName>
        <fullName evidence="2">Cyclin-like domain-containing protein</fullName>
    </recommendedName>
</protein>
<comment type="similarity">
    <text evidence="1">Belongs to the cyclin family.</text>
</comment>
<dbReference type="OrthoDB" id="10264655at2759"/>
<evidence type="ECO:0000256" key="1">
    <source>
        <dbReference type="RuleBase" id="RU000383"/>
    </source>
</evidence>
<gene>
    <name evidence="3" type="ORF">H310_13296</name>
</gene>
<evidence type="ECO:0000259" key="2">
    <source>
        <dbReference type="SMART" id="SM00385"/>
    </source>
</evidence>
<dbReference type="InterPro" id="IPR043198">
    <property type="entry name" value="Cyclin/Ssn8"/>
</dbReference>
<dbReference type="EMBL" id="KI914000">
    <property type="protein sequence ID" value="ETV92410.1"/>
    <property type="molecule type" value="Genomic_DNA"/>
</dbReference>
<organism evidence="3">
    <name type="scientific">Aphanomyces invadans</name>
    <dbReference type="NCBI Taxonomy" id="157072"/>
    <lineage>
        <taxon>Eukaryota</taxon>
        <taxon>Sar</taxon>
        <taxon>Stramenopiles</taxon>
        <taxon>Oomycota</taxon>
        <taxon>Saprolegniomycetes</taxon>
        <taxon>Saprolegniales</taxon>
        <taxon>Verrucalvaceae</taxon>
        <taxon>Aphanomyces</taxon>
    </lineage>
</organism>
<reference evidence="3" key="1">
    <citation type="submission" date="2013-12" db="EMBL/GenBank/DDBJ databases">
        <title>The Genome Sequence of Aphanomyces invadans NJM9701.</title>
        <authorList>
            <consortium name="The Broad Institute Genomics Platform"/>
            <person name="Russ C."/>
            <person name="Tyler B."/>
            <person name="van West P."/>
            <person name="Dieguez-Uribeondo J."/>
            <person name="Young S.K."/>
            <person name="Zeng Q."/>
            <person name="Gargeya S."/>
            <person name="Fitzgerald M."/>
            <person name="Abouelleil A."/>
            <person name="Alvarado L."/>
            <person name="Chapman S.B."/>
            <person name="Gainer-Dewar J."/>
            <person name="Goldberg J."/>
            <person name="Griggs A."/>
            <person name="Gujja S."/>
            <person name="Hansen M."/>
            <person name="Howarth C."/>
            <person name="Imamovic A."/>
            <person name="Ireland A."/>
            <person name="Larimer J."/>
            <person name="McCowan C."/>
            <person name="Murphy C."/>
            <person name="Pearson M."/>
            <person name="Poon T.W."/>
            <person name="Priest M."/>
            <person name="Roberts A."/>
            <person name="Saif S."/>
            <person name="Shea T."/>
            <person name="Sykes S."/>
            <person name="Wortman J."/>
            <person name="Nusbaum C."/>
            <person name="Birren B."/>
        </authorList>
    </citation>
    <scope>NUCLEOTIDE SEQUENCE [LARGE SCALE GENOMIC DNA]</scope>
    <source>
        <strain evidence="3">NJM9701</strain>
    </source>
</reference>
<dbReference type="Pfam" id="PF00134">
    <property type="entry name" value="Cyclin_N"/>
    <property type="match status" value="1"/>
</dbReference>
<dbReference type="PANTHER" id="PTHR10026">
    <property type="entry name" value="CYCLIN"/>
    <property type="match status" value="1"/>
</dbReference>
<proteinExistence type="inferred from homology"/>
<dbReference type="RefSeq" id="XP_008878961.1">
    <property type="nucleotide sequence ID" value="XM_008880739.1"/>
</dbReference>
<dbReference type="GO" id="GO:0016538">
    <property type="term" value="F:cyclin-dependent protein serine/threonine kinase regulator activity"/>
    <property type="evidence" value="ECO:0007669"/>
    <property type="project" value="InterPro"/>
</dbReference>
<keyword evidence="1" id="KW-0195">Cyclin</keyword>
<dbReference type="Gene3D" id="1.10.472.10">
    <property type="entry name" value="Cyclin-like"/>
    <property type="match status" value="1"/>
</dbReference>
<dbReference type="SMART" id="SM00385">
    <property type="entry name" value="CYCLIN"/>
    <property type="match status" value="1"/>
</dbReference>
<dbReference type="SUPFAM" id="SSF47954">
    <property type="entry name" value="Cyclin-like"/>
    <property type="match status" value="1"/>
</dbReference>
<dbReference type="GeneID" id="20090346"/>
<dbReference type="STRING" id="157072.A0A024TE60"/>
<dbReference type="AlphaFoldDB" id="A0A024TE60"/>
<dbReference type="InterPro" id="IPR013763">
    <property type="entry name" value="Cyclin-like_dom"/>
</dbReference>
<dbReference type="GO" id="GO:0006357">
    <property type="term" value="P:regulation of transcription by RNA polymerase II"/>
    <property type="evidence" value="ECO:0007669"/>
    <property type="project" value="InterPro"/>
</dbReference>
<evidence type="ECO:0000313" key="3">
    <source>
        <dbReference type="EMBL" id="ETV92410.1"/>
    </source>
</evidence>